<evidence type="ECO:0000313" key="1">
    <source>
        <dbReference type="EMBL" id="KAG2240968.1"/>
    </source>
</evidence>
<comment type="caution">
    <text evidence="1">The sequence shown here is derived from an EMBL/GenBank/DDBJ whole genome shotgun (WGS) entry which is preliminary data.</text>
</comment>
<protein>
    <submittedName>
        <fullName evidence="1">Uncharacterized protein</fullName>
    </submittedName>
</protein>
<dbReference type="AlphaFoldDB" id="A0A8X7NZ74"/>
<name>A0A8X7NZ74_BRACI</name>
<evidence type="ECO:0000313" key="2">
    <source>
        <dbReference type="Proteomes" id="UP000886595"/>
    </source>
</evidence>
<dbReference type="EMBL" id="JAAMPC010001293">
    <property type="protein sequence ID" value="KAG2240968.1"/>
    <property type="molecule type" value="Genomic_DNA"/>
</dbReference>
<dbReference type="Proteomes" id="UP000886595">
    <property type="component" value="Unassembled WGS sequence"/>
</dbReference>
<reference evidence="1 2" key="1">
    <citation type="submission" date="2020-02" db="EMBL/GenBank/DDBJ databases">
        <authorList>
            <person name="Ma Q."/>
            <person name="Huang Y."/>
            <person name="Song X."/>
            <person name="Pei D."/>
        </authorList>
    </citation>
    <scope>NUCLEOTIDE SEQUENCE [LARGE SCALE GENOMIC DNA]</scope>
    <source>
        <strain evidence="1">Sxm20200214</strain>
        <tissue evidence="1">Leaf</tissue>
    </source>
</reference>
<proteinExistence type="predicted"/>
<organism evidence="1 2">
    <name type="scientific">Brassica carinata</name>
    <name type="common">Ethiopian mustard</name>
    <name type="synonym">Abyssinian cabbage</name>
    <dbReference type="NCBI Taxonomy" id="52824"/>
    <lineage>
        <taxon>Eukaryota</taxon>
        <taxon>Viridiplantae</taxon>
        <taxon>Streptophyta</taxon>
        <taxon>Embryophyta</taxon>
        <taxon>Tracheophyta</taxon>
        <taxon>Spermatophyta</taxon>
        <taxon>Magnoliopsida</taxon>
        <taxon>eudicotyledons</taxon>
        <taxon>Gunneridae</taxon>
        <taxon>Pentapetalae</taxon>
        <taxon>rosids</taxon>
        <taxon>malvids</taxon>
        <taxon>Brassicales</taxon>
        <taxon>Brassicaceae</taxon>
        <taxon>Brassiceae</taxon>
        <taxon>Brassica</taxon>
    </lineage>
</organism>
<dbReference type="OrthoDB" id="1098789at2759"/>
<accession>A0A8X7NZ74</accession>
<gene>
    <name evidence="1" type="ORF">Bca52824_096929</name>
</gene>
<sequence length="205" mass="21891">MRTLKAKRERFHVSGTCTWPAHPGSGSAEVGSSGWKSTAASRGVGAFRRPLKIRRTSALRAGRTHNASGLQGEQPAVDGTIALNVKVKKFNQRSSGGSNYDSLKIKTSLGESIERRTLSGGEFGWGGTSVKDSRVSKMSSARTEISCGTKARGVRKVTTGITGLWQPSVHSGVAFDPDVGSSYHCEAEFTKCWIVHPPIGSVSWV</sequence>
<keyword evidence="2" id="KW-1185">Reference proteome</keyword>